<feature type="domain" description="Mce/MlaD" evidence="1">
    <location>
        <begin position="38"/>
        <end position="115"/>
    </location>
</feature>
<sequence length="152" mass="16410">MRMRTLEIGVGAFMLAGFAALLVLALQVSGLTFAANEPTYQVHARFDNIGGLKVRSKVTLSGVVIGRVSAIELDPSDFRAKVTLDVFKHVDYLSQDSSAMILTSGLLGEQYIGIQIGADEETLQDGDEIEFTQSALVLEDLIGKFLSSQAKQ</sequence>
<dbReference type="NCBIfam" id="TIGR04430">
    <property type="entry name" value="OM_asym_MlaD"/>
    <property type="match status" value="1"/>
</dbReference>
<dbReference type="RefSeq" id="WP_027313816.1">
    <property type="nucleotide sequence ID" value="NZ_JAUESS010000005.1"/>
</dbReference>
<dbReference type="InterPro" id="IPR030970">
    <property type="entry name" value="ABC_MlaD"/>
</dbReference>
<evidence type="ECO:0000259" key="1">
    <source>
        <dbReference type="Pfam" id="PF02470"/>
    </source>
</evidence>
<dbReference type="PANTHER" id="PTHR33371">
    <property type="entry name" value="INTERMEMBRANE PHOSPHOLIPID TRANSPORT SYSTEM BINDING PROTEIN MLAD-RELATED"/>
    <property type="match status" value="1"/>
</dbReference>
<gene>
    <name evidence="2" type="primary">mlaD</name>
    <name evidence="2" type="ORF">ACFFLH_04920</name>
</gene>
<evidence type="ECO:0000313" key="2">
    <source>
        <dbReference type="EMBL" id="MFB9885749.1"/>
    </source>
</evidence>
<dbReference type="Proteomes" id="UP001589628">
    <property type="component" value="Unassembled WGS sequence"/>
</dbReference>
<accession>A0ABV5ZCA8</accession>
<dbReference type="Pfam" id="PF02470">
    <property type="entry name" value="MlaD"/>
    <property type="match status" value="1"/>
</dbReference>
<dbReference type="InterPro" id="IPR052336">
    <property type="entry name" value="MlaD_Phospholipid_Transporter"/>
</dbReference>
<protein>
    <submittedName>
        <fullName evidence="2">Outer membrane lipid asymmetry maintenance protein MlaD</fullName>
    </submittedName>
</protein>
<comment type="caution">
    <text evidence="2">The sequence shown here is derived from an EMBL/GenBank/DDBJ whole genome shotgun (WGS) entry which is preliminary data.</text>
</comment>
<organism evidence="2 3">
    <name type="scientific">Balneatrix alpica</name>
    <dbReference type="NCBI Taxonomy" id="75684"/>
    <lineage>
        <taxon>Bacteria</taxon>
        <taxon>Pseudomonadati</taxon>
        <taxon>Pseudomonadota</taxon>
        <taxon>Gammaproteobacteria</taxon>
        <taxon>Oceanospirillales</taxon>
        <taxon>Balneatrichaceae</taxon>
        <taxon>Balneatrix</taxon>
    </lineage>
</organism>
<dbReference type="PANTHER" id="PTHR33371:SF4">
    <property type="entry name" value="INTERMEMBRANE PHOSPHOLIPID TRANSPORT SYSTEM BINDING PROTEIN MLAD"/>
    <property type="match status" value="1"/>
</dbReference>
<dbReference type="EMBL" id="JBHLZN010000001">
    <property type="protein sequence ID" value="MFB9885749.1"/>
    <property type="molecule type" value="Genomic_DNA"/>
</dbReference>
<name>A0ABV5ZCA8_9GAMM</name>
<reference evidence="2 3" key="1">
    <citation type="submission" date="2024-09" db="EMBL/GenBank/DDBJ databases">
        <authorList>
            <person name="Sun Q."/>
            <person name="Mori K."/>
        </authorList>
    </citation>
    <scope>NUCLEOTIDE SEQUENCE [LARGE SCALE GENOMIC DNA]</scope>
    <source>
        <strain evidence="2 3">ATCC 51285</strain>
    </source>
</reference>
<evidence type="ECO:0000313" key="3">
    <source>
        <dbReference type="Proteomes" id="UP001589628"/>
    </source>
</evidence>
<keyword evidence="3" id="KW-1185">Reference proteome</keyword>
<dbReference type="InterPro" id="IPR003399">
    <property type="entry name" value="Mce/MlaD"/>
</dbReference>
<proteinExistence type="predicted"/>